<reference evidence="3 4" key="1">
    <citation type="submission" date="2019-06" db="EMBL/GenBank/DDBJ databases">
        <title>Sequencing the genomes of 1000 actinobacteria strains.</title>
        <authorList>
            <person name="Klenk H.-P."/>
        </authorList>
    </citation>
    <scope>NUCLEOTIDE SEQUENCE [LARGE SCALE GENOMIC DNA]</scope>
    <source>
        <strain evidence="3 4">DSM 18607</strain>
    </source>
</reference>
<dbReference type="InterPro" id="IPR002575">
    <property type="entry name" value="Aminoglycoside_PTrfase"/>
</dbReference>
<dbReference type="EMBL" id="VFMN01000001">
    <property type="protein sequence ID" value="TQJ07327.1"/>
    <property type="molecule type" value="Genomic_DNA"/>
</dbReference>
<dbReference type="SUPFAM" id="SSF56112">
    <property type="entry name" value="Protein kinase-like (PK-like)"/>
    <property type="match status" value="1"/>
</dbReference>
<feature type="domain" description="Aminoglycoside phosphotransferase" evidence="2">
    <location>
        <begin position="39"/>
        <end position="257"/>
    </location>
</feature>
<keyword evidence="3" id="KW-0808">Transferase</keyword>
<gene>
    <name evidence="3" type="ORF">FB458_0387</name>
</gene>
<feature type="region of interest" description="Disordered" evidence="1">
    <location>
        <begin position="306"/>
        <end position="341"/>
    </location>
</feature>
<dbReference type="AlphaFoldDB" id="A0A542DW62"/>
<evidence type="ECO:0000313" key="3">
    <source>
        <dbReference type="EMBL" id="TQJ07327.1"/>
    </source>
</evidence>
<evidence type="ECO:0000256" key="1">
    <source>
        <dbReference type="SAM" id="MobiDB-lite"/>
    </source>
</evidence>
<keyword evidence="4" id="KW-1185">Reference proteome</keyword>
<organism evidence="3 4">
    <name type="scientific">Lapillicoccus jejuensis</name>
    <dbReference type="NCBI Taxonomy" id="402171"/>
    <lineage>
        <taxon>Bacteria</taxon>
        <taxon>Bacillati</taxon>
        <taxon>Actinomycetota</taxon>
        <taxon>Actinomycetes</taxon>
        <taxon>Micrococcales</taxon>
        <taxon>Intrasporangiaceae</taxon>
        <taxon>Lapillicoccus</taxon>
    </lineage>
</organism>
<dbReference type="Proteomes" id="UP000317893">
    <property type="component" value="Unassembled WGS sequence"/>
</dbReference>
<keyword evidence="3" id="KW-0418">Kinase</keyword>
<protein>
    <submittedName>
        <fullName evidence="3">Aminoglycoside phosphotransferase (APT) family kinase protein</fullName>
    </submittedName>
</protein>
<proteinExistence type="predicted"/>
<comment type="caution">
    <text evidence="3">The sequence shown here is derived from an EMBL/GenBank/DDBJ whole genome shotgun (WGS) entry which is preliminary data.</text>
</comment>
<feature type="region of interest" description="Disordered" evidence="1">
    <location>
        <begin position="353"/>
        <end position="449"/>
    </location>
</feature>
<feature type="compositionally biased region" description="Acidic residues" evidence="1">
    <location>
        <begin position="308"/>
        <end position="317"/>
    </location>
</feature>
<accession>A0A542DW62</accession>
<dbReference type="InterPro" id="IPR011009">
    <property type="entry name" value="Kinase-like_dom_sf"/>
</dbReference>
<sequence>MGRVTRTAMQLAALASSAVPGLDPVSVRAVATHPESSYDVAFVTDAQHREWVVRAPRTAAAGAQADAVAPFLALAARRLPFSVPTARGHVAVAEGRVGVHPYVAGRALDLGSVPAGPGLAADLGAVVAAVHDLDRGLAEEAGLPMYDAEAHRARKLADLDRAAATGHVPTTLLARWERRLENVSLWRFAPATVHGSLEGRHLLVAFEDEEDAATGRVRAVTGWEAAKVADPAEDLAALVAECDPATLETVLEAYAHHRVERPDPHLVARARLAAEMRLLSRLLAAGSAGRRDLVRALASELRALDERTADEDDDETTSPDPLAGGRAQRWAAEHQATAGATVAGTATVAATMADAEPGEEVRDEEGHDGETDEPEPADDDTVAVPAEHLLDDSAHTEVLSEADLAQARASLPSRPEPEDHDADDLGATQPVAVTPVDEEDDGRAADEQR</sequence>
<dbReference type="Gene3D" id="3.90.1200.10">
    <property type="match status" value="1"/>
</dbReference>
<dbReference type="Pfam" id="PF01636">
    <property type="entry name" value="APH"/>
    <property type="match status" value="1"/>
</dbReference>
<name>A0A542DW62_9MICO</name>
<feature type="compositionally biased region" description="Acidic residues" evidence="1">
    <location>
        <begin position="370"/>
        <end position="381"/>
    </location>
</feature>
<dbReference type="GO" id="GO:0016301">
    <property type="term" value="F:kinase activity"/>
    <property type="evidence" value="ECO:0007669"/>
    <property type="project" value="UniProtKB-KW"/>
</dbReference>
<evidence type="ECO:0000259" key="2">
    <source>
        <dbReference type="Pfam" id="PF01636"/>
    </source>
</evidence>
<evidence type="ECO:0000313" key="4">
    <source>
        <dbReference type="Proteomes" id="UP000317893"/>
    </source>
</evidence>